<name>A0AAE0AXP7_9ROSI</name>
<feature type="domain" description="CCHC-type" evidence="3">
    <location>
        <begin position="181"/>
        <end position="194"/>
    </location>
</feature>
<evidence type="ECO:0000256" key="2">
    <source>
        <dbReference type="SAM" id="MobiDB-lite"/>
    </source>
</evidence>
<dbReference type="InterPro" id="IPR025836">
    <property type="entry name" value="Zn_knuckle_CX2CX4HX4C"/>
</dbReference>
<dbReference type="EMBL" id="JANJYJ010000002">
    <property type="protein sequence ID" value="KAK3225783.1"/>
    <property type="molecule type" value="Genomic_DNA"/>
</dbReference>
<dbReference type="AlphaFoldDB" id="A0AAE0AXP7"/>
<dbReference type="Pfam" id="PF14392">
    <property type="entry name" value="zf-CCHC_4"/>
    <property type="match status" value="1"/>
</dbReference>
<feature type="compositionally biased region" description="Polar residues" evidence="2">
    <location>
        <begin position="305"/>
        <end position="317"/>
    </location>
</feature>
<dbReference type="GO" id="GO:0008270">
    <property type="term" value="F:zinc ion binding"/>
    <property type="evidence" value="ECO:0007669"/>
    <property type="project" value="UniProtKB-KW"/>
</dbReference>
<evidence type="ECO:0000313" key="5">
    <source>
        <dbReference type="Proteomes" id="UP001281410"/>
    </source>
</evidence>
<evidence type="ECO:0000259" key="3">
    <source>
        <dbReference type="PROSITE" id="PS50158"/>
    </source>
</evidence>
<dbReference type="GO" id="GO:0003676">
    <property type="term" value="F:nucleic acid binding"/>
    <property type="evidence" value="ECO:0007669"/>
    <property type="project" value="InterPro"/>
</dbReference>
<dbReference type="PROSITE" id="PS50158">
    <property type="entry name" value="ZF_CCHC"/>
    <property type="match status" value="1"/>
</dbReference>
<dbReference type="InterPro" id="IPR001878">
    <property type="entry name" value="Znf_CCHC"/>
</dbReference>
<feature type="region of interest" description="Disordered" evidence="2">
    <location>
        <begin position="295"/>
        <end position="317"/>
    </location>
</feature>
<gene>
    <name evidence="4" type="ORF">Dsin_005645</name>
</gene>
<keyword evidence="1" id="KW-0862">Zinc</keyword>
<keyword evidence="1" id="KW-0479">Metal-binding</keyword>
<accession>A0AAE0AXP7</accession>
<dbReference type="PANTHER" id="PTHR31286">
    <property type="entry name" value="GLYCINE-RICH CELL WALL STRUCTURAL PROTEIN 1.8-LIKE"/>
    <property type="match status" value="1"/>
</dbReference>
<keyword evidence="1" id="KW-0863">Zinc-finger</keyword>
<proteinExistence type="predicted"/>
<dbReference type="Proteomes" id="UP001281410">
    <property type="component" value="Unassembled WGS sequence"/>
</dbReference>
<protein>
    <recommendedName>
        <fullName evidence="3">CCHC-type domain-containing protein</fullName>
    </recommendedName>
</protein>
<comment type="caution">
    <text evidence="4">The sequence shown here is derived from an EMBL/GenBank/DDBJ whole genome shotgun (WGS) entry which is preliminary data.</text>
</comment>
<evidence type="ECO:0000313" key="4">
    <source>
        <dbReference type="EMBL" id="KAK3225783.1"/>
    </source>
</evidence>
<sequence>MGSEDIAKLCANLTLLETEGQLICLRDGLKAAGLKRLALSLVGKVLTNKLVNYEFKSMEDRRRILAGGPWTFGGALIILEEPTGKGDIEKMSFSTTEFWVQTHRVSLLCITKEIGHFLGGMVGVVMDMDVGTLGDCSGEFLRVRVTVDIAKPLRGCLRVDVLGDGEETMMLLRYERLPTHCFWCGRLGHSTSECMDKSITREGTGSIVEAVGLGLNLIKPKSKGKLGKAILGKHNKTPRLNGLTRVGPTKLCNPADKEVGSFGTKWGGVHEFGKDLISRDSVGAKLGEKLGVRSGSRGWSRVPRKNNTGVSSQNSLVSLGKRSSTTYADCAAVQQKRNKVIQCDDENSLSGIEVQVEGDVEIH</sequence>
<keyword evidence="5" id="KW-1185">Reference proteome</keyword>
<evidence type="ECO:0000256" key="1">
    <source>
        <dbReference type="PROSITE-ProRule" id="PRU00047"/>
    </source>
</evidence>
<dbReference type="InterPro" id="IPR040256">
    <property type="entry name" value="At4g02000-like"/>
</dbReference>
<dbReference type="PANTHER" id="PTHR31286:SF167">
    <property type="entry name" value="OS09G0268800 PROTEIN"/>
    <property type="match status" value="1"/>
</dbReference>
<reference evidence="4" key="1">
    <citation type="journal article" date="2023" name="Plant J.">
        <title>Genome sequences and population genomics provide insights into the demographic history, inbreeding, and mutation load of two 'living fossil' tree species of Dipteronia.</title>
        <authorList>
            <person name="Feng Y."/>
            <person name="Comes H.P."/>
            <person name="Chen J."/>
            <person name="Zhu S."/>
            <person name="Lu R."/>
            <person name="Zhang X."/>
            <person name="Li P."/>
            <person name="Qiu J."/>
            <person name="Olsen K.M."/>
            <person name="Qiu Y."/>
        </authorList>
    </citation>
    <scope>NUCLEOTIDE SEQUENCE</scope>
    <source>
        <strain evidence="4">NBL</strain>
    </source>
</reference>
<organism evidence="4 5">
    <name type="scientific">Dipteronia sinensis</name>
    <dbReference type="NCBI Taxonomy" id="43782"/>
    <lineage>
        <taxon>Eukaryota</taxon>
        <taxon>Viridiplantae</taxon>
        <taxon>Streptophyta</taxon>
        <taxon>Embryophyta</taxon>
        <taxon>Tracheophyta</taxon>
        <taxon>Spermatophyta</taxon>
        <taxon>Magnoliopsida</taxon>
        <taxon>eudicotyledons</taxon>
        <taxon>Gunneridae</taxon>
        <taxon>Pentapetalae</taxon>
        <taxon>rosids</taxon>
        <taxon>malvids</taxon>
        <taxon>Sapindales</taxon>
        <taxon>Sapindaceae</taxon>
        <taxon>Hippocastanoideae</taxon>
        <taxon>Acereae</taxon>
        <taxon>Dipteronia</taxon>
    </lineage>
</organism>